<reference evidence="2 3" key="1">
    <citation type="submission" date="2020-12" db="EMBL/GenBank/DDBJ databases">
        <authorList>
            <person name="Kusuma A.B."/>
            <person name="Nouioui I."/>
            <person name="Goodfellow M."/>
        </authorList>
    </citation>
    <scope>NUCLEOTIDE SEQUENCE [LARGE SCALE GENOMIC DNA]</scope>
    <source>
        <strain evidence="2 3">DSM 41764</strain>
    </source>
</reference>
<dbReference type="RefSeq" id="WP_198277755.1">
    <property type="nucleotide sequence ID" value="NZ_BAAAIF010000018.1"/>
</dbReference>
<keyword evidence="3" id="KW-1185">Reference proteome</keyword>
<dbReference type="EMBL" id="JAEEAQ010000146">
    <property type="protein sequence ID" value="MBI0314749.1"/>
    <property type="molecule type" value="Genomic_DNA"/>
</dbReference>
<protein>
    <submittedName>
        <fullName evidence="2">Uncharacterized protein</fullName>
    </submittedName>
</protein>
<evidence type="ECO:0000256" key="1">
    <source>
        <dbReference type="SAM" id="MobiDB-lite"/>
    </source>
</evidence>
<gene>
    <name evidence="2" type="ORF">JBF12_17475</name>
</gene>
<proteinExistence type="predicted"/>
<dbReference type="Proteomes" id="UP000638849">
    <property type="component" value="Unassembled WGS sequence"/>
</dbReference>
<feature type="region of interest" description="Disordered" evidence="1">
    <location>
        <begin position="114"/>
        <end position="137"/>
    </location>
</feature>
<accession>A0ABS0RBK0</accession>
<evidence type="ECO:0000313" key="2">
    <source>
        <dbReference type="EMBL" id="MBI0314749.1"/>
    </source>
</evidence>
<comment type="caution">
    <text evidence="2">The sequence shown here is derived from an EMBL/GenBank/DDBJ whole genome shotgun (WGS) entry which is preliminary data.</text>
</comment>
<organism evidence="2 3">
    <name type="scientific">Streptomyces javensis</name>
    <dbReference type="NCBI Taxonomy" id="114698"/>
    <lineage>
        <taxon>Bacteria</taxon>
        <taxon>Bacillati</taxon>
        <taxon>Actinomycetota</taxon>
        <taxon>Actinomycetes</taxon>
        <taxon>Kitasatosporales</taxon>
        <taxon>Streptomycetaceae</taxon>
        <taxon>Streptomyces</taxon>
        <taxon>Streptomyces violaceusniger group</taxon>
    </lineage>
</organism>
<name>A0ABS0RBK0_9ACTN</name>
<sequence>MIENLTLQEVRKELEQLVALAQSGERPRPTLINPPGHPMPGWEWVIEQRTVTQRHTTPTWWVRTVDEPETSGAVYVSSPDCMEPGEEFGAMFPTDARRLGLALIAAADRAEHVEAGVPRIEDHRPDRSAKPTKESSS</sequence>
<evidence type="ECO:0000313" key="3">
    <source>
        <dbReference type="Proteomes" id="UP000638849"/>
    </source>
</evidence>